<feature type="compositionally biased region" description="Basic residues" evidence="1">
    <location>
        <begin position="1"/>
        <end position="10"/>
    </location>
</feature>
<dbReference type="RefSeq" id="XP_046069338.1">
    <property type="nucleotide sequence ID" value="XM_046210059.1"/>
</dbReference>
<feature type="compositionally biased region" description="Basic and acidic residues" evidence="1">
    <location>
        <begin position="66"/>
        <end position="91"/>
    </location>
</feature>
<feature type="non-terminal residue" evidence="2">
    <location>
        <position position="113"/>
    </location>
</feature>
<name>A0AAD4PTL9_9EURO</name>
<organism evidence="2 3">
    <name type="scientific">Talaromyces proteolyticus</name>
    <dbReference type="NCBI Taxonomy" id="1131652"/>
    <lineage>
        <taxon>Eukaryota</taxon>
        <taxon>Fungi</taxon>
        <taxon>Dikarya</taxon>
        <taxon>Ascomycota</taxon>
        <taxon>Pezizomycotina</taxon>
        <taxon>Eurotiomycetes</taxon>
        <taxon>Eurotiomycetidae</taxon>
        <taxon>Eurotiales</taxon>
        <taxon>Trichocomaceae</taxon>
        <taxon>Talaromyces</taxon>
        <taxon>Talaromyces sect. Bacilispori</taxon>
    </lineage>
</organism>
<evidence type="ECO:0000313" key="3">
    <source>
        <dbReference type="Proteomes" id="UP001201262"/>
    </source>
</evidence>
<dbReference type="AlphaFoldDB" id="A0AAD4PTL9"/>
<dbReference type="GeneID" id="70240346"/>
<dbReference type="EMBL" id="JAJTJA010000009">
    <property type="protein sequence ID" value="KAH8693668.1"/>
    <property type="molecule type" value="Genomic_DNA"/>
</dbReference>
<feature type="region of interest" description="Disordered" evidence="1">
    <location>
        <begin position="1"/>
        <end position="96"/>
    </location>
</feature>
<dbReference type="Proteomes" id="UP001201262">
    <property type="component" value="Unassembled WGS sequence"/>
</dbReference>
<feature type="non-terminal residue" evidence="2">
    <location>
        <position position="1"/>
    </location>
</feature>
<reference evidence="2" key="1">
    <citation type="submission" date="2021-12" db="EMBL/GenBank/DDBJ databases">
        <title>Convergent genome expansion in fungi linked to evolution of root-endophyte symbiosis.</title>
        <authorList>
            <consortium name="DOE Joint Genome Institute"/>
            <person name="Ke Y.-H."/>
            <person name="Bonito G."/>
            <person name="Liao H.-L."/>
            <person name="Looney B."/>
            <person name="Rojas-Flechas A."/>
            <person name="Nash J."/>
            <person name="Hameed K."/>
            <person name="Schadt C."/>
            <person name="Martin F."/>
            <person name="Crous P.W."/>
            <person name="Miettinen O."/>
            <person name="Magnuson J.K."/>
            <person name="Labbe J."/>
            <person name="Jacobson D."/>
            <person name="Doktycz M.J."/>
            <person name="Veneault-Fourrey C."/>
            <person name="Kuo A."/>
            <person name="Mondo S."/>
            <person name="Calhoun S."/>
            <person name="Riley R."/>
            <person name="Ohm R."/>
            <person name="LaButti K."/>
            <person name="Andreopoulos B."/>
            <person name="Pangilinan J."/>
            <person name="Nolan M."/>
            <person name="Tritt A."/>
            <person name="Clum A."/>
            <person name="Lipzen A."/>
            <person name="Daum C."/>
            <person name="Barry K."/>
            <person name="Grigoriev I.V."/>
            <person name="Vilgalys R."/>
        </authorList>
    </citation>
    <scope>NUCLEOTIDE SEQUENCE</scope>
    <source>
        <strain evidence="2">PMI_201</strain>
    </source>
</reference>
<evidence type="ECO:0000256" key="1">
    <source>
        <dbReference type="SAM" id="MobiDB-lite"/>
    </source>
</evidence>
<evidence type="ECO:0008006" key="4">
    <source>
        <dbReference type="Google" id="ProtNLM"/>
    </source>
</evidence>
<accession>A0AAD4PTL9</accession>
<protein>
    <recommendedName>
        <fullName evidence="4">Conidiation-specific protein</fullName>
    </recommendedName>
</protein>
<feature type="compositionally biased region" description="Low complexity" evidence="1">
    <location>
        <begin position="51"/>
        <end position="65"/>
    </location>
</feature>
<keyword evidence="3" id="KW-1185">Reference proteome</keyword>
<proteinExistence type="predicted"/>
<feature type="compositionally biased region" description="Basic and acidic residues" evidence="1">
    <location>
        <begin position="11"/>
        <end position="21"/>
    </location>
</feature>
<gene>
    <name evidence="2" type="ORF">BGW36DRAFT_259478</name>
</gene>
<sequence>TGTSPPKRHWHGEVGARHEHQNVWMNGGVRSPAGPAPWSGWDAERKRRASEASTKSTSSASSNNTRKFDKLQTQKRESVSDAGSAERRRSFAEMLPEKGFFGRMWHGYTGGSQ</sequence>
<evidence type="ECO:0000313" key="2">
    <source>
        <dbReference type="EMBL" id="KAH8693668.1"/>
    </source>
</evidence>
<comment type="caution">
    <text evidence="2">The sequence shown here is derived from an EMBL/GenBank/DDBJ whole genome shotgun (WGS) entry which is preliminary data.</text>
</comment>